<dbReference type="InterPro" id="IPR006680">
    <property type="entry name" value="Amidohydro-rel"/>
</dbReference>
<keyword evidence="4" id="KW-1185">Reference proteome</keyword>
<dbReference type="SUPFAM" id="SSF51556">
    <property type="entry name" value="Metallo-dependent hydrolases"/>
    <property type="match status" value="1"/>
</dbReference>
<dbReference type="STRING" id="381665.SAMN05216554_0962"/>
<dbReference type="Pfam" id="PF04909">
    <property type="entry name" value="Amidohydro_2"/>
    <property type="match status" value="1"/>
</dbReference>
<keyword evidence="1" id="KW-0456">Lyase</keyword>
<dbReference type="RefSeq" id="WP_092549484.1">
    <property type="nucleotide sequence ID" value="NZ_FNPZ01000001.1"/>
</dbReference>
<feature type="domain" description="Amidohydrolase-related" evidence="2">
    <location>
        <begin position="10"/>
        <end position="299"/>
    </location>
</feature>
<name>A0A1H3LFY7_9MICO</name>
<dbReference type="InterPro" id="IPR032465">
    <property type="entry name" value="ACMSD"/>
</dbReference>
<sequence length="331" mass="34742">MSWELRRGPIDVHAHWLPRELFGLPPGAPFGGIADRDGRMFIGDTPLSIDTRLMSDVGAIRADMERAGVGARVLSAPPFAFALGTAEGTTDYVESFNAQLTQVVADGEGWFAGFGCVSLADPDAAGRQLQELAATPGILGVAIPPLLGAGSLDSEPLEGVLRRASALGLAVLVHPMQLPSPSLAKHYLVNLIGNPVESATAIASVLLGGVLERIPELRICFVHGGGCAPDLLGRWSHAWHARPDVSAGSGVPPEEAFRSLWLDTVTHDADAFDLLAKKAGAGRVLLGSDYPFDMADPDPVVHAIERGLSAESLDHDARGFLGLDAPHQDAA</sequence>
<proteinExistence type="predicted"/>
<organism evidence="3 4">
    <name type="scientific">Herbiconiux ginsengi</name>
    <dbReference type="NCBI Taxonomy" id="381665"/>
    <lineage>
        <taxon>Bacteria</taxon>
        <taxon>Bacillati</taxon>
        <taxon>Actinomycetota</taxon>
        <taxon>Actinomycetes</taxon>
        <taxon>Micrococcales</taxon>
        <taxon>Microbacteriaceae</taxon>
        <taxon>Herbiconiux</taxon>
    </lineage>
</organism>
<evidence type="ECO:0000256" key="1">
    <source>
        <dbReference type="ARBA" id="ARBA00023239"/>
    </source>
</evidence>
<dbReference type="GO" id="GO:0016787">
    <property type="term" value="F:hydrolase activity"/>
    <property type="evidence" value="ECO:0007669"/>
    <property type="project" value="InterPro"/>
</dbReference>
<evidence type="ECO:0000313" key="4">
    <source>
        <dbReference type="Proteomes" id="UP000198891"/>
    </source>
</evidence>
<dbReference type="Proteomes" id="UP000198891">
    <property type="component" value="Unassembled WGS sequence"/>
</dbReference>
<dbReference type="AlphaFoldDB" id="A0A1H3LFY7"/>
<dbReference type="Gene3D" id="3.20.20.140">
    <property type="entry name" value="Metal-dependent hydrolases"/>
    <property type="match status" value="1"/>
</dbReference>
<evidence type="ECO:0000259" key="2">
    <source>
        <dbReference type="Pfam" id="PF04909"/>
    </source>
</evidence>
<dbReference type="PANTHER" id="PTHR21240">
    <property type="entry name" value="2-AMINO-3-CARBOXYLMUCONATE-6-SEMIALDEHYDE DECARBOXYLASE"/>
    <property type="match status" value="1"/>
</dbReference>
<accession>A0A1H3LFY7</accession>
<dbReference type="InterPro" id="IPR032466">
    <property type="entry name" value="Metal_Hydrolase"/>
</dbReference>
<gene>
    <name evidence="3" type="ORF">SAMN05216554_0962</name>
</gene>
<dbReference type="PANTHER" id="PTHR21240:SF28">
    <property type="entry name" value="ISO-OROTATE DECARBOXYLASE (EUROFUNG)"/>
    <property type="match status" value="1"/>
</dbReference>
<reference evidence="3 4" key="1">
    <citation type="submission" date="2016-10" db="EMBL/GenBank/DDBJ databases">
        <authorList>
            <person name="de Groot N.N."/>
        </authorList>
    </citation>
    <scope>NUCLEOTIDE SEQUENCE [LARGE SCALE GENOMIC DNA]</scope>
    <source>
        <strain evidence="3 4">CGMCC 4.3491</strain>
    </source>
</reference>
<dbReference type="GO" id="GO:0019748">
    <property type="term" value="P:secondary metabolic process"/>
    <property type="evidence" value="ECO:0007669"/>
    <property type="project" value="TreeGrafter"/>
</dbReference>
<dbReference type="GO" id="GO:0005829">
    <property type="term" value="C:cytosol"/>
    <property type="evidence" value="ECO:0007669"/>
    <property type="project" value="TreeGrafter"/>
</dbReference>
<protein>
    <submittedName>
        <fullName evidence="3">Aminocarboxymuconate-semialdehyde decarboxylase</fullName>
    </submittedName>
</protein>
<dbReference type="OrthoDB" id="8673173at2"/>
<dbReference type="EMBL" id="FNPZ01000001">
    <property type="protein sequence ID" value="SDY63220.1"/>
    <property type="molecule type" value="Genomic_DNA"/>
</dbReference>
<evidence type="ECO:0000313" key="3">
    <source>
        <dbReference type="EMBL" id="SDY63220.1"/>
    </source>
</evidence>
<dbReference type="GO" id="GO:0016831">
    <property type="term" value="F:carboxy-lyase activity"/>
    <property type="evidence" value="ECO:0007669"/>
    <property type="project" value="InterPro"/>
</dbReference>